<dbReference type="OrthoDB" id="1803673at2"/>
<organism evidence="2 3">
    <name type="scientific">Ruminiclostridium herbifermentans</name>
    <dbReference type="NCBI Taxonomy" id="2488810"/>
    <lineage>
        <taxon>Bacteria</taxon>
        <taxon>Bacillati</taxon>
        <taxon>Bacillota</taxon>
        <taxon>Clostridia</taxon>
        <taxon>Eubacteriales</taxon>
        <taxon>Oscillospiraceae</taxon>
        <taxon>Ruminiclostridium</taxon>
    </lineage>
</organism>
<dbReference type="GO" id="GO:0005737">
    <property type="term" value="C:cytoplasm"/>
    <property type="evidence" value="ECO:0007669"/>
    <property type="project" value="TreeGrafter"/>
</dbReference>
<dbReference type="InterPro" id="IPR002931">
    <property type="entry name" value="Transglutaminase-like"/>
</dbReference>
<dbReference type="InterPro" id="IPR012854">
    <property type="entry name" value="Cu_amine_oxidase-like_N"/>
</dbReference>
<dbReference type="Gene3D" id="3.10.620.30">
    <property type="match status" value="1"/>
</dbReference>
<dbReference type="SMART" id="SM00460">
    <property type="entry name" value="TGc"/>
    <property type="match status" value="1"/>
</dbReference>
<dbReference type="Gene3D" id="3.30.457.10">
    <property type="entry name" value="Copper amine oxidase-like, N-terminal domain"/>
    <property type="match status" value="1"/>
</dbReference>
<dbReference type="EMBL" id="CP061336">
    <property type="protein sequence ID" value="QNU67449.1"/>
    <property type="molecule type" value="Genomic_DNA"/>
</dbReference>
<protein>
    <recommendedName>
        <fullName evidence="1">Transglutaminase-like domain-containing protein</fullName>
    </recommendedName>
</protein>
<dbReference type="Pfam" id="PF07833">
    <property type="entry name" value="Cu_amine_oxidN1"/>
    <property type="match status" value="1"/>
</dbReference>
<keyword evidence="3" id="KW-1185">Reference proteome</keyword>
<dbReference type="InterPro" id="IPR052557">
    <property type="entry name" value="CAP/Cytokinesis_protein"/>
</dbReference>
<gene>
    <name evidence="2" type="ORF">EHE19_002655</name>
</gene>
<dbReference type="PANTHER" id="PTHR46333:SF2">
    <property type="entry name" value="CYTOKINESIS PROTEIN 3"/>
    <property type="match status" value="1"/>
</dbReference>
<dbReference type="RefSeq" id="WP_137697790.1">
    <property type="nucleotide sequence ID" value="NZ_CP061336.1"/>
</dbReference>
<reference evidence="2 3" key="1">
    <citation type="submission" date="2020-09" db="EMBL/GenBank/DDBJ databases">
        <title>Characterization and genome sequencing of Ruminiclostridium sp. nov. MA18.</title>
        <authorList>
            <person name="Rettenmaier R."/>
            <person name="Kowollik M.-L."/>
            <person name="Liebl W."/>
            <person name="Zverlov V."/>
        </authorList>
    </citation>
    <scope>NUCLEOTIDE SEQUENCE [LARGE SCALE GENOMIC DNA]</scope>
    <source>
        <strain evidence="2 3">MA18</strain>
    </source>
</reference>
<dbReference type="PANTHER" id="PTHR46333">
    <property type="entry name" value="CYTOKINESIS PROTEIN 3"/>
    <property type="match status" value="1"/>
</dbReference>
<evidence type="ECO:0000313" key="2">
    <source>
        <dbReference type="EMBL" id="QNU67449.1"/>
    </source>
</evidence>
<dbReference type="InterPro" id="IPR038765">
    <property type="entry name" value="Papain-like_cys_pep_sf"/>
</dbReference>
<accession>A0A4U7JHC2</accession>
<feature type="domain" description="Transglutaminase-like" evidence="1">
    <location>
        <begin position="312"/>
        <end position="368"/>
    </location>
</feature>
<name>A0A4U7JHC2_9FIRM</name>
<sequence length="484" mass="55397">MKKISLVSIIALSLTIIFSTGVFATQPQITVVVNDSTLVFPDAQPFVDAKGRTQTPAKYIGEALGATVSWNSRAKKAEFYFGDTELVIYIGKSSYQLNGQTKQMDTTAIIKDGRTYVPAKYIAEAFGAKVKWDGVTKTIYVDRTLASQVEEGKDVEDGTVINNNTEFLEALRLASITLQPTINLKCSNFDDSDYIFEDFNQLDITPYGATKVNARWLEYSNMAELTMDIVYSQVHKIQKSMVNDIASTRLSSEDFLVIEKIEEIVSEIISDDMTDYEKELAIHDYIVSNYKYDYDNYLYDTIPDESYTPYGLLINGTGVCQAYAEVTKLLLNRVGIECDVVTGTSRDENHAWNILKLDDEYYMLDVTWNDPTPDEEGYVSYDYFNMTQEQFLRDHSWDTSKWPVASGTKYNYFVYNDLVVHNYMEFQNLVKKSLSEGKKDIVMYIYGYDKGIYNLDFIFNYCAKNQISYTNTNEKNTVFRILLE</sequence>
<dbReference type="KEGG" id="rher:EHE19_002655"/>
<dbReference type="AlphaFoldDB" id="A0A4U7JHC2"/>
<proteinExistence type="predicted"/>
<dbReference type="InterPro" id="IPR036582">
    <property type="entry name" value="Mao_N_sf"/>
</dbReference>
<dbReference type="Pfam" id="PF01841">
    <property type="entry name" value="Transglut_core"/>
    <property type="match status" value="1"/>
</dbReference>
<evidence type="ECO:0000313" key="3">
    <source>
        <dbReference type="Proteomes" id="UP000306409"/>
    </source>
</evidence>
<dbReference type="SUPFAM" id="SSF54001">
    <property type="entry name" value="Cysteine proteinases"/>
    <property type="match status" value="1"/>
</dbReference>
<dbReference type="SUPFAM" id="SSF55383">
    <property type="entry name" value="Copper amine oxidase, domain N"/>
    <property type="match status" value="1"/>
</dbReference>
<dbReference type="Proteomes" id="UP000306409">
    <property type="component" value="Chromosome"/>
</dbReference>
<evidence type="ECO:0000259" key="1">
    <source>
        <dbReference type="SMART" id="SM00460"/>
    </source>
</evidence>